<dbReference type="Gene3D" id="4.10.240.10">
    <property type="entry name" value="Zn(2)-C6 fungal-type DNA-binding domain"/>
    <property type="match status" value="1"/>
</dbReference>
<organism evidence="6 7">
    <name type="scientific">Aspergillus avenaceus</name>
    <dbReference type="NCBI Taxonomy" id="36643"/>
    <lineage>
        <taxon>Eukaryota</taxon>
        <taxon>Fungi</taxon>
        <taxon>Dikarya</taxon>
        <taxon>Ascomycota</taxon>
        <taxon>Pezizomycotina</taxon>
        <taxon>Eurotiomycetes</taxon>
        <taxon>Eurotiomycetidae</taxon>
        <taxon>Eurotiales</taxon>
        <taxon>Aspergillaceae</taxon>
        <taxon>Aspergillus</taxon>
        <taxon>Aspergillus subgen. Circumdati</taxon>
    </lineage>
</organism>
<evidence type="ECO:0000256" key="1">
    <source>
        <dbReference type="ARBA" id="ARBA00023015"/>
    </source>
</evidence>
<evidence type="ECO:0000256" key="3">
    <source>
        <dbReference type="ARBA" id="ARBA00023163"/>
    </source>
</evidence>
<dbReference type="GO" id="GO:0008270">
    <property type="term" value="F:zinc ion binding"/>
    <property type="evidence" value="ECO:0007669"/>
    <property type="project" value="InterPro"/>
</dbReference>
<dbReference type="Proteomes" id="UP000325780">
    <property type="component" value="Unassembled WGS sequence"/>
</dbReference>
<feature type="region of interest" description="Disordered" evidence="5">
    <location>
        <begin position="52"/>
        <end position="71"/>
    </location>
</feature>
<dbReference type="SUPFAM" id="SSF57701">
    <property type="entry name" value="Zn2/Cys6 DNA-binding domain"/>
    <property type="match status" value="1"/>
</dbReference>
<accession>A0A5N6TVG5</accession>
<dbReference type="AlphaFoldDB" id="A0A5N6TVG5"/>
<dbReference type="GO" id="GO:0003677">
    <property type="term" value="F:DNA binding"/>
    <property type="evidence" value="ECO:0007669"/>
    <property type="project" value="UniProtKB-KW"/>
</dbReference>
<sequence length="138" mass="15292">MSNSTESCAPFGKSDCSKQCFLRRLSQWLWSTWFIGSTEARSTISEVPSCHDDKNASYHVEDSEQSDASKRSSFPCKACQAWGVACDQQKPRCSHCLDQQILCFYVAPLPPLRATRRKRGPSTHTASLIASREIGASG</sequence>
<evidence type="ECO:0000256" key="4">
    <source>
        <dbReference type="ARBA" id="ARBA00023242"/>
    </source>
</evidence>
<name>A0A5N6TVG5_ASPAV</name>
<dbReference type="OrthoDB" id="4427833at2759"/>
<keyword evidence="1" id="KW-0805">Transcription regulation</keyword>
<dbReference type="EMBL" id="ML742096">
    <property type="protein sequence ID" value="KAE8150362.1"/>
    <property type="molecule type" value="Genomic_DNA"/>
</dbReference>
<dbReference type="GO" id="GO:0000981">
    <property type="term" value="F:DNA-binding transcription factor activity, RNA polymerase II-specific"/>
    <property type="evidence" value="ECO:0007669"/>
    <property type="project" value="InterPro"/>
</dbReference>
<keyword evidence="4" id="KW-0539">Nucleus</keyword>
<keyword evidence="7" id="KW-1185">Reference proteome</keyword>
<feature type="compositionally biased region" description="Basic and acidic residues" evidence="5">
    <location>
        <begin position="52"/>
        <end position="70"/>
    </location>
</feature>
<keyword evidence="2" id="KW-0238">DNA-binding</keyword>
<feature type="region of interest" description="Disordered" evidence="5">
    <location>
        <begin position="115"/>
        <end position="138"/>
    </location>
</feature>
<evidence type="ECO:0000313" key="7">
    <source>
        <dbReference type="Proteomes" id="UP000325780"/>
    </source>
</evidence>
<evidence type="ECO:0000313" key="6">
    <source>
        <dbReference type="EMBL" id="KAE8150362.1"/>
    </source>
</evidence>
<dbReference type="InterPro" id="IPR036864">
    <property type="entry name" value="Zn2-C6_fun-type_DNA-bd_sf"/>
</dbReference>
<proteinExistence type="predicted"/>
<evidence type="ECO:0000256" key="2">
    <source>
        <dbReference type="ARBA" id="ARBA00023125"/>
    </source>
</evidence>
<reference evidence="6 7" key="1">
    <citation type="submission" date="2019-04" db="EMBL/GenBank/DDBJ databases">
        <title>Friends and foes A comparative genomics study of 23 Aspergillus species from section Flavi.</title>
        <authorList>
            <consortium name="DOE Joint Genome Institute"/>
            <person name="Kjaerbolling I."/>
            <person name="Vesth T."/>
            <person name="Frisvad J.C."/>
            <person name="Nybo J.L."/>
            <person name="Theobald S."/>
            <person name="Kildgaard S."/>
            <person name="Isbrandt T."/>
            <person name="Kuo A."/>
            <person name="Sato A."/>
            <person name="Lyhne E.K."/>
            <person name="Kogle M.E."/>
            <person name="Wiebenga A."/>
            <person name="Kun R.S."/>
            <person name="Lubbers R.J."/>
            <person name="Makela M.R."/>
            <person name="Barry K."/>
            <person name="Chovatia M."/>
            <person name="Clum A."/>
            <person name="Daum C."/>
            <person name="Haridas S."/>
            <person name="He G."/>
            <person name="LaButti K."/>
            <person name="Lipzen A."/>
            <person name="Mondo S."/>
            <person name="Riley R."/>
            <person name="Salamov A."/>
            <person name="Simmons B.A."/>
            <person name="Magnuson J.K."/>
            <person name="Henrissat B."/>
            <person name="Mortensen U.H."/>
            <person name="Larsen T.O."/>
            <person name="Devries R.P."/>
            <person name="Grigoriev I.V."/>
            <person name="Machida M."/>
            <person name="Baker S.E."/>
            <person name="Andersen M.R."/>
        </authorList>
    </citation>
    <scope>NUCLEOTIDE SEQUENCE [LARGE SCALE GENOMIC DNA]</scope>
    <source>
        <strain evidence="6 7">IBT 18842</strain>
    </source>
</reference>
<gene>
    <name evidence="6" type="ORF">BDV25DRAFT_112915</name>
</gene>
<evidence type="ECO:0000256" key="5">
    <source>
        <dbReference type="SAM" id="MobiDB-lite"/>
    </source>
</evidence>
<evidence type="ECO:0008006" key="8">
    <source>
        <dbReference type="Google" id="ProtNLM"/>
    </source>
</evidence>
<protein>
    <recommendedName>
        <fullName evidence="8">Zn(2)-C6 fungal-type domain-containing protein</fullName>
    </recommendedName>
</protein>
<keyword evidence="3" id="KW-0804">Transcription</keyword>